<reference evidence="3" key="1">
    <citation type="submission" date="2016-10" db="EMBL/GenBank/DDBJ databases">
        <authorList>
            <person name="Varghese N."/>
            <person name="Submissions S."/>
        </authorList>
    </citation>
    <scope>NUCLEOTIDE SEQUENCE [LARGE SCALE GENOMIC DNA]</scope>
    <source>
        <strain evidence="3">CGMCC 1.10329</strain>
    </source>
</reference>
<keyword evidence="1" id="KW-0472">Membrane</keyword>
<evidence type="ECO:0000313" key="2">
    <source>
        <dbReference type="EMBL" id="SFQ04575.1"/>
    </source>
</evidence>
<dbReference type="Pfam" id="PF04240">
    <property type="entry name" value="Caroten_synth"/>
    <property type="match status" value="1"/>
</dbReference>
<keyword evidence="1" id="KW-1133">Transmembrane helix</keyword>
<feature type="transmembrane region" description="Helical" evidence="1">
    <location>
        <begin position="77"/>
        <end position="97"/>
    </location>
</feature>
<dbReference type="InterPro" id="IPR007354">
    <property type="entry name" value="CruF-like"/>
</dbReference>
<dbReference type="EMBL" id="FOXI01000017">
    <property type="protein sequence ID" value="SFQ04575.1"/>
    <property type="molecule type" value="Genomic_DNA"/>
</dbReference>
<feature type="transmembrane region" description="Helical" evidence="1">
    <location>
        <begin position="47"/>
        <end position="65"/>
    </location>
</feature>
<organism evidence="2 3">
    <name type="scientific">Halolamina pelagica</name>
    <dbReference type="NCBI Taxonomy" id="699431"/>
    <lineage>
        <taxon>Archaea</taxon>
        <taxon>Methanobacteriati</taxon>
        <taxon>Methanobacteriota</taxon>
        <taxon>Stenosarchaea group</taxon>
        <taxon>Halobacteria</taxon>
        <taxon>Halobacteriales</taxon>
        <taxon>Haloferacaceae</taxon>
    </lineage>
</organism>
<dbReference type="OrthoDB" id="107798at2157"/>
<dbReference type="Proteomes" id="UP000183769">
    <property type="component" value="Unassembled WGS sequence"/>
</dbReference>
<evidence type="ECO:0000256" key="1">
    <source>
        <dbReference type="SAM" id="Phobius"/>
    </source>
</evidence>
<sequence length="171" mass="17474">MTDLDSGAVADHPIDAATARRYVAGQLGLFLLTLAHALLTWPLAETAALFVGGAVVAFALEAPAIRAGLFTHSLRPQIVGVPVSILLAWPAVVYLAVRAASLVVDGPLAVAGTAAVLATLVDAVIEPRAVAAGAWAYADVIPGPRLCGVPWWNAAGWLVVVFVTALLPAAV</sequence>
<accession>A0A1I5VAQ4</accession>
<name>A0A1I5VAQ4_9EURY</name>
<gene>
    <name evidence="2" type="ORF">SAMN05216277_1177</name>
</gene>
<keyword evidence="3" id="KW-1185">Reference proteome</keyword>
<dbReference type="RefSeq" id="WP_206674364.1">
    <property type="nucleotide sequence ID" value="NZ_FOXI01000017.1"/>
</dbReference>
<feature type="transmembrane region" description="Helical" evidence="1">
    <location>
        <begin position="151"/>
        <end position="170"/>
    </location>
</feature>
<proteinExistence type="predicted"/>
<protein>
    <submittedName>
        <fullName evidence="2">Putative membrane protein</fullName>
    </submittedName>
</protein>
<keyword evidence="1" id="KW-0812">Transmembrane</keyword>
<evidence type="ECO:0000313" key="3">
    <source>
        <dbReference type="Proteomes" id="UP000183769"/>
    </source>
</evidence>
<feature type="transmembrane region" description="Helical" evidence="1">
    <location>
        <begin position="22"/>
        <end position="41"/>
    </location>
</feature>
<dbReference type="AlphaFoldDB" id="A0A1I5VAQ4"/>